<gene>
    <name evidence="3" type="ORF">GCM10010993_01900</name>
</gene>
<dbReference type="Pfam" id="PF06713">
    <property type="entry name" value="bPH_4"/>
    <property type="match status" value="1"/>
</dbReference>
<name>A0ABQ1LM95_9BACT</name>
<organism evidence="3 4">
    <name type="scientific">Belliella aquatica</name>
    <dbReference type="NCBI Taxonomy" id="1323734"/>
    <lineage>
        <taxon>Bacteria</taxon>
        <taxon>Pseudomonadati</taxon>
        <taxon>Bacteroidota</taxon>
        <taxon>Cytophagia</taxon>
        <taxon>Cytophagales</taxon>
        <taxon>Cyclobacteriaceae</taxon>
        <taxon>Belliella</taxon>
    </lineage>
</organism>
<comment type="caution">
    <text evidence="3">The sequence shown here is derived from an EMBL/GenBank/DDBJ whole genome shotgun (WGS) entry which is preliminary data.</text>
</comment>
<keyword evidence="4" id="KW-1185">Reference proteome</keyword>
<feature type="transmembrane region" description="Helical" evidence="1">
    <location>
        <begin position="12"/>
        <end position="31"/>
    </location>
</feature>
<keyword evidence="1" id="KW-1133">Transmembrane helix</keyword>
<dbReference type="InterPro" id="IPR009589">
    <property type="entry name" value="PH_YyaB-like"/>
</dbReference>
<evidence type="ECO:0000313" key="3">
    <source>
        <dbReference type="EMBL" id="GGC26487.1"/>
    </source>
</evidence>
<keyword evidence="1" id="KW-0472">Membrane</keyword>
<accession>A0ABQ1LM95</accession>
<dbReference type="Proteomes" id="UP000635885">
    <property type="component" value="Unassembled WGS sequence"/>
</dbReference>
<protein>
    <recommendedName>
        <fullName evidence="2">Uncharacterized protein YyaB-like PH domain-containing protein</fullName>
    </recommendedName>
</protein>
<evidence type="ECO:0000256" key="1">
    <source>
        <dbReference type="SAM" id="Phobius"/>
    </source>
</evidence>
<proteinExistence type="predicted"/>
<feature type="domain" description="Uncharacterized protein YyaB-like PH" evidence="2">
    <location>
        <begin position="58"/>
        <end position="133"/>
    </location>
</feature>
<keyword evidence="1" id="KW-0812">Transmembrane</keyword>
<sequence>MKIYKANRKGLINYLLMGSILLPVVIFFFDMRTFTESPLILLPFLSPSTLLFWIYVDTFYKIENHHLIYHSAFLRGKIEILTIKEIRKGETMWSGVKPALASKGLIIKYNKYDDVYLAPENNDEMIADLLEINPEIKLTVKH</sequence>
<evidence type="ECO:0000259" key="2">
    <source>
        <dbReference type="Pfam" id="PF06713"/>
    </source>
</evidence>
<dbReference type="RefSeq" id="WP_188438699.1">
    <property type="nucleotide sequence ID" value="NZ_BMFD01000001.1"/>
</dbReference>
<dbReference type="EMBL" id="BMFD01000001">
    <property type="protein sequence ID" value="GGC26487.1"/>
    <property type="molecule type" value="Genomic_DNA"/>
</dbReference>
<evidence type="ECO:0000313" key="4">
    <source>
        <dbReference type="Proteomes" id="UP000635885"/>
    </source>
</evidence>
<reference evidence="4" key="1">
    <citation type="journal article" date="2019" name="Int. J. Syst. Evol. Microbiol.">
        <title>The Global Catalogue of Microorganisms (GCM) 10K type strain sequencing project: providing services to taxonomists for standard genome sequencing and annotation.</title>
        <authorList>
            <consortium name="The Broad Institute Genomics Platform"/>
            <consortium name="The Broad Institute Genome Sequencing Center for Infectious Disease"/>
            <person name="Wu L."/>
            <person name="Ma J."/>
        </authorList>
    </citation>
    <scope>NUCLEOTIDE SEQUENCE [LARGE SCALE GENOMIC DNA]</scope>
    <source>
        <strain evidence="4">CGMCC 1.12479</strain>
    </source>
</reference>
<feature type="transmembrane region" description="Helical" evidence="1">
    <location>
        <begin position="37"/>
        <end position="56"/>
    </location>
</feature>